<dbReference type="EMBL" id="MH179303">
    <property type="protein sequence ID" value="AXU41397.1"/>
    <property type="molecule type" value="Genomic_DNA"/>
</dbReference>
<keyword evidence="1" id="KW-0812">Transmembrane</keyword>
<proteinExistence type="predicted"/>
<feature type="transmembrane region" description="Helical" evidence="1">
    <location>
        <begin position="12"/>
        <end position="32"/>
    </location>
</feature>
<keyword evidence="1" id="KW-0472">Membrane</keyword>
<accession>A0A346TPA7</accession>
<sequence>MRGGRKVLETIKAIAEIVFYAVSTLAIVKTLIKDDSK</sequence>
<dbReference type="AlphaFoldDB" id="A0A346TPA7"/>
<protein>
    <recommendedName>
        <fullName evidence="3">Holin-like toxin</fullName>
    </recommendedName>
</protein>
<evidence type="ECO:0000313" key="2">
    <source>
        <dbReference type="EMBL" id="AXU41397.1"/>
    </source>
</evidence>
<name>A0A346TPA7_STAPS</name>
<evidence type="ECO:0008006" key="3">
    <source>
        <dbReference type="Google" id="ProtNLM"/>
    </source>
</evidence>
<evidence type="ECO:0000256" key="1">
    <source>
        <dbReference type="SAM" id="Phobius"/>
    </source>
</evidence>
<keyword evidence="1" id="KW-1133">Transmembrane helix</keyword>
<reference evidence="2" key="1">
    <citation type="submission" date="2018-04" db="EMBL/GenBank/DDBJ databases">
        <title>Whole genome sequencing of Staphylococcus pseudintermedius isolates from dogs.</title>
        <authorList>
            <person name="Bryan L.K."/>
            <person name="Little S.V."/>
            <person name="Hillhouse A."/>
            <person name="Lawhon S.D."/>
        </authorList>
    </citation>
    <scope>NUCLEOTIDE SEQUENCE</scope>
    <source>
        <strain evidence="2">TAMU 49_044</strain>
    </source>
</reference>
<organism evidence="2">
    <name type="scientific">Staphylococcus pseudintermedius</name>
    <dbReference type="NCBI Taxonomy" id="283734"/>
    <lineage>
        <taxon>Bacteria</taxon>
        <taxon>Bacillati</taxon>
        <taxon>Bacillota</taxon>
        <taxon>Bacilli</taxon>
        <taxon>Bacillales</taxon>
        <taxon>Staphylococcaceae</taxon>
        <taxon>Staphylococcus</taxon>
        <taxon>Staphylococcus intermedius group</taxon>
    </lineage>
</organism>